<dbReference type="Gene3D" id="3.30.160.60">
    <property type="entry name" value="Classic Zinc Finger"/>
    <property type="match status" value="4"/>
</dbReference>
<comment type="similarity">
    <text evidence="3">Belongs to the krueppel C2H2-type zinc-finger protein family.</text>
</comment>
<dbReference type="GO" id="GO:0001817">
    <property type="term" value="P:regulation of cytokine production"/>
    <property type="evidence" value="ECO:0007669"/>
    <property type="project" value="TreeGrafter"/>
</dbReference>
<feature type="region of interest" description="Disordered" evidence="13">
    <location>
        <begin position="488"/>
        <end position="510"/>
    </location>
</feature>
<dbReference type="FunFam" id="3.30.160.60:FF:000358">
    <property type="entry name" value="zinc finger protein 24"/>
    <property type="match status" value="1"/>
</dbReference>
<comment type="subcellular location">
    <subcellularLocation>
        <location evidence="2">Nucleus</location>
    </subcellularLocation>
</comment>
<evidence type="ECO:0000256" key="13">
    <source>
        <dbReference type="SAM" id="MobiDB-lite"/>
    </source>
</evidence>
<evidence type="ECO:0000256" key="2">
    <source>
        <dbReference type="ARBA" id="ARBA00004123"/>
    </source>
</evidence>
<keyword evidence="6 12" id="KW-0863">Zinc-finger</keyword>
<feature type="region of interest" description="Disordered" evidence="13">
    <location>
        <begin position="80"/>
        <end position="111"/>
    </location>
</feature>
<evidence type="ECO:0000256" key="9">
    <source>
        <dbReference type="ARBA" id="ARBA00023125"/>
    </source>
</evidence>
<feature type="compositionally biased region" description="Polar residues" evidence="13">
    <location>
        <begin position="180"/>
        <end position="193"/>
    </location>
</feature>
<dbReference type="PANTHER" id="PTHR24399:SF68">
    <property type="entry name" value="ZINC FINGER PROTEIN 358-RELATED"/>
    <property type="match status" value="1"/>
</dbReference>
<evidence type="ECO:0000313" key="15">
    <source>
        <dbReference type="Proteomes" id="UP000515152"/>
    </source>
</evidence>
<accession>A0A6P8H6M2</accession>
<keyword evidence="11" id="KW-0539">Nucleus</keyword>
<dbReference type="InterPro" id="IPR036236">
    <property type="entry name" value="Znf_C2H2_sf"/>
</dbReference>
<dbReference type="GO" id="GO:0000978">
    <property type="term" value="F:RNA polymerase II cis-regulatory region sequence-specific DNA binding"/>
    <property type="evidence" value="ECO:0007669"/>
    <property type="project" value="TreeGrafter"/>
</dbReference>
<sequence length="539" mass="59350">MADSLKTFQVHLTAVMDSLVRASVCEISKLFQDTVNDYLVEISLNRKENEALKLRLRLTENKLRNERKYGLSWASRRAGLASDDGGRKKRKVDMARGKAGKEWSGRAWEEGVGEAREEGRDVYLVHLPQGEEEEREERRRASGEGKEPADIKEESSEQEAGYRPDSLRLIQEALQMEPNEPTSSGPHNQTNVDLNPATGSVGLASDNRSPSGLSGAQEDWKGEPACADGAEEGGASVDELSGLETALKAEREREKARSGLSSPAQIAMSSTRGDLEYVMSPKYIGLDGLCSSQQQQQPASPHTAAGPATTGWAKRAPREEVNSSPPLLEEGEGIQLPSATSSLEEESGGEGGDFLHFCPQCGGGFNSTQDLEDHACPVGADEETPFQCATCGRAFSQAWALKNHECVPNGERPHRCELCGKRFMHSRSLERHQLVHTGERPHRCPQCGRSFSRLGNLERHQRIHTGERPYECGACGKRFSRVEYLKRHQNIHSSDRGDSDRPGDRPGDCPEGQGLQCPHCGKTCSDPEQLKQHQCFYSM</sequence>
<evidence type="ECO:0000313" key="16">
    <source>
        <dbReference type="RefSeq" id="XP_031443025.1"/>
    </source>
</evidence>
<keyword evidence="7" id="KW-0862">Zinc</keyword>
<dbReference type="GeneID" id="105908142"/>
<feature type="region of interest" description="Disordered" evidence="13">
    <location>
        <begin position="291"/>
        <end position="349"/>
    </location>
</feature>
<comment type="function">
    <text evidence="1">May be involved in transcriptional regulation.</text>
</comment>
<dbReference type="RefSeq" id="XP_031443025.1">
    <property type="nucleotide sequence ID" value="XM_031587165.2"/>
</dbReference>
<evidence type="ECO:0000256" key="5">
    <source>
        <dbReference type="ARBA" id="ARBA00022737"/>
    </source>
</evidence>
<dbReference type="FunFam" id="3.30.160.60:FF:003128">
    <property type="entry name" value="zinc finger protein 213-like isoform X1"/>
    <property type="match status" value="1"/>
</dbReference>
<keyword evidence="5" id="KW-0677">Repeat</keyword>
<keyword evidence="9" id="KW-0238">DNA-binding</keyword>
<feature type="domain" description="C2H2-type" evidence="14">
    <location>
        <begin position="442"/>
        <end position="469"/>
    </location>
</feature>
<evidence type="ECO:0000256" key="11">
    <source>
        <dbReference type="ARBA" id="ARBA00023242"/>
    </source>
</evidence>
<feature type="compositionally biased region" description="Basic and acidic residues" evidence="13">
    <location>
        <begin position="136"/>
        <end position="164"/>
    </location>
</feature>
<evidence type="ECO:0000256" key="7">
    <source>
        <dbReference type="ARBA" id="ARBA00022833"/>
    </source>
</evidence>
<dbReference type="Pfam" id="PF00096">
    <property type="entry name" value="zf-C2H2"/>
    <property type="match status" value="5"/>
</dbReference>
<dbReference type="PANTHER" id="PTHR24399">
    <property type="entry name" value="ZINC FINGER AND BTB DOMAIN-CONTAINING"/>
    <property type="match status" value="1"/>
</dbReference>
<keyword evidence="10" id="KW-0804">Transcription</keyword>
<dbReference type="PROSITE" id="PS00028">
    <property type="entry name" value="ZINC_FINGER_C2H2_1"/>
    <property type="match status" value="3"/>
</dbReference>
<organism evidence="15 16">
    <name type="scientific">Clupea harengus</name>
    <name type="common">Atlantic herring</name>
    <dbReference type="NCBI Taxonomy" id="7950"/>
    <lineage>
        <taxon>Eukaryota</taxon>
        <taxon>Metazoa</taxon>
        <taxon>Chordata</taxon>
        <taxon>Craniata</taxon>
        <taxon>Vertebrata</taxon>
        <taxon>Euteleostomi</taxon>
        <taxon>Actinopterygii</taxon>
        <taxon>Neopterygii</taxon>
        <taxon>Teleostei</taxon>
        <taxon>Clupei</taxon>
        <taxon>Clupeiformes</taxon>
        <taxon>Clupeoidei</taxon>
        <taxon>Clupeidae</taxon>
        <taxon>Clupea</taxon>
    </lineage>
</organism>
<dbReference type="SMART" id="SM00355">
    <property type="entry name" value="ZnF_C2H2"/>
    <property type="match status" value="6"/>
</dbReference>
<feature type="domain" description="C2H2-type" evidence="14">
    <location>
        <begin position="414"/>
        <end position="441"/>
    </location>
</feature>
<keyword evidence="15" id="KW-1185">Reference proteome</keyword>
<dbReference type="GO" id="GO:0001227">
    <property type="term" value="F:DNA-binding transcription repressor activity, RNA polymerase II-specific"/>
    <property type="evidence" value="ECO:0007669"/>
    <property type="project" value="TreeGrafter"/>
</dbReference>
<name>A0A6P8H6M2_CLUHA</name>
<feature type="region of interest" description="Disordered" evidence="13">
    <location>
        <begin position="178"/>
        <end position="268"/>
    </location>
</feature>
<dbReference type="GO" id="GO:0005654">
    <property type="term" value="C:nucleoplasm"/>
    <property type="evidence" value="ECO:0007669"/>
    <property type="project" value="TreeGrafter"/>
</dbReference>
<dbReference type="Proteomes" id="UP000515152">
    <property type="component" value="Chromosome 20"/>
</dbReference>
<dbReference type="FunFam" id="3.30.160.60:FF:002019">
    <property type="entry name" value="zinc finger protein 263-like"/>
    <property type="match status" value="1"/>
</dbReference>
<evidence type="ECO:0000256" key="3">
    <source>
        <dbReference type="ARBA" id="ARBA00006991"/>
    </source>
</evidence>
<evidence type="ECO:0000256" key="6">
    <source>
        <dbReference type="ARBA" id="ARBA00022771"/>
    </source>
</evidence>
<feature type="compositionally biased region" description="Basic and acidic residues" evidence="13">
    <location>
        <begin position="493"/>
        <end position="508"/>
    </location>
</feature>
<evidence type="ECO:0000259" key="14">
    <source>
        <dbReference type="PROSITE" id="PS50157"/>
    </source>
</evidence>
<evidence type="ECO:0000256" key="8">
    <source>
        <dbReference type="ARBA" id="ARBA00023015"/>
    </source>
</evidence>
<feature type="compositionally biased region" description="Polar residues" evidence="13">
    <location>
        <begin position="259"/>
        <end position="268"/>
    </location>
</feature>
<dbReference type="GO" id="GO:0008270">
    <property type="term" value="F:zinc ion binding"/>
    <property type="evidence" value="ECO:0007669"/>
    <property type="project" value="UniProtKB-KW"/>
</dbReference>
<proteinExistence type="inferred from homology"/>
<evidence type="ECO:0000256" key="12">
    <source>
        <dbReference type="PROSITE-ProRule" id="PRU00042"/>
    </source>
</evidence>
<reference evidence="16" key="1">
    <citation type="submission" date="2025-08" db="UniProtKB">
        <authorList>
            <consortium name="RefSeq"/>
        </authorList>
    </citation>
    <scope>IDENTIFICATION</scope>
</reference>
<dbReference type="AlphaFoldDB" id="A0A6P8H6M2"/>
<evidence type="ECO:0000256" key="10">
    <source>
        <dbReference type="ARBA" id="ARBA00023163"/>
    </source>
</evidence>
<dbReference type="SUPFAM" id="SSF57667">
    <property type="entry name" value="beta-beta-alpha zinc fingers"/>
    <property type="match status" value="3"/>
</dbReference>
<keyword evidence="4" id="KW-0479">Metal-binding</keyword>
<feature type="domain" description="C2H2-type" evidence="14">
    <location>
        <begin position="470"/>
        <end position="497"/>
    </location>
</feature>
<feature type="compositionally biased region" description="Basic and acidic residues" evidence="13">
    <location>
        <begin position="247"/>
        <end position="257"/>
    </location>
</feature>
<feature type="compositionally biased region" description="Basic and acidic residues" evidence="13">
    <location>
        <begin position="92"/>
        <end position="111"/>
    </location>
</feature>
<evidence type="ECO:0000256" key="1">
    <source>
        <dbReference type="ARBA" id="ARBA00003767"/>
    </source>
</evidence>
<dbReference type="GO" id="GO:0002682">
    <property type="term" value="P:regulation of immune system process"/>
    <property type="evidence" value="ECO:0007669"/>
    <property type="project" value="TreeGrafter"/>
</dbReference>
<evidence type="ECO:0000256" key="4">
    <source>
        <dbReference type="ARBA" id="ARBA00022723"/>
    </source>
</evidence>
<dbReference type="OrthoDB" id="8922241at2759"/>
<feature type="region of interest" description="Disordered" evidence="13">
    <location>
        <begin position="125"/>
        <end position="164"/>
    </location>
</feature>
<dbReference type="PROSITE" id="PS50157">
    <property type="entry name" value="ZINC_FINGER_C2H2_2"/>
    <property type="match status" value="4"/>
</dbReference>
<protein>
    <submittedName>
        <fullName evidence="16">Zinc finger and SCAN domain-containing protein 21 isoform X1</fullName>
    </submittedName>
</protein>
<dbReference type="InterPro" id="IPR013087">
    <property type="entry name" value="Znf_C2H2_type"/>
</dbReference>
<keyword evidence="8" id="KW-0805">Transcription regulation</keyword>
<feature type="domain" description="C2H2-type" evidence="14">
    <location>
        <begin position="386"/>
        <end position="413"/>
    </location>
</feature>
<gene>
    <name evidence="16" type="primary">si:dkeyp-121d2.7</name>
</gene>